<protein>
    <submittedName>
        <fullName evidence="2">Uncharacterized protein</fullName>
    </submittedName>
</protein>
<name>A0AC34G400_9BILA</name>
<accession>A0AC34G400</accession>
<evidence type="ECO:0000313" key="2">
    <source>
        <dbReference type="WBParaSite" id="ES5_v2.g24394.t1"/>
    </source>
</evidence>
<organism evidence="1 2">
    <name type="scientific">Panagrolaimus sp. ES5</name>
    <dbReference type="NCBI Taxonomy" id="591445"/>
    <lineage>
        <taxon>Eukaryota</taxon>
        <taxon>Metazoa</taxon>
        <taxon>Ecdysozoa</taxon>
        <taxon>Nematoda</taxon>
        <taxon>Chromadorea</taxon>
        <taxon>Rhabditida</taxon>
        <taxon>Tylenchina</taxon>
        <taxon>Panagrolaimomorpha</taxon>
        <taxon>Panagrolaimoidea</taxon>
        <taxon>Panagrolaimidae</taxon>
        <taxon>Panagrolaimus</taxon>
    </lineage>
</organism>
<dbReference type="WBParaSite" id="ES5_v2.g24394.t1">
    <property type="protein sequence ID" value="ES5_v2.g24394.t1"/>
    <property type="gene ID" value="ES5_v2.g24394"/>
</dbReference>
<reference evidence="2" key="1">
    <citation type="submission" date="2022-11" db="UniProtKB">
        <authorList>
            <consortium name="WormBaseParasite"/>
        </authorList>
    </citation>
    <scope>IDENTIFICATION</scope>
</reference>
<proteinExistence type="predicted"/>
<dbReference type="Proteomes" id="UP000887579">
    <property type="component" value="Unplaced"/>
</dbReference>
<evidence type="ECO:0000313" key="1">
    <source>
        <dbReference type="Proteomes" id="UP000887579"/>
    </source>
</evidence>
<sequence length="109" mass="12762">MKLKKHLNNEIIYEQPEMPEFDDFSHVFENVMALFKQPSLCLKLNNVNYTEQFGKLMANFMEVTKPNETPVKLKDESLRVNCTRICYTHIARMLLGYTPFAALPFKDKA</sequence>